<name>A0A3D9Y0P5_PARVE</name>
<dbReference type="PIRSF" id="PIRSF030771">
    <property type="entry name" value="UCP030771"/>
    <property type="match status" value="1"/>
</dbReference>
<gene>
    <name evidence="1" type="ORF">BDD41_1272</name>
</gene>
<reference evidence="1 2" key="1">
    <citation type="submission" date="2018-08" db="EMBL/GenBank/DDBJ databases">
        <title>Genomic Encyclopedia of Archaeal and Bacterial Type Strains, Phase II (KMG-II): from individual species to whole genera.</title>
        <authorList>
            <person name="Goeker M."/>
        </authorList>
    </citation>
    <scope>NUCLEOTIDE SEQUENCE [LARGE SCALE GENOMIC DNA]</scope>
    <source>
        <strain evidence="1 2">DSM 17099</strain>
    </source>
</reference>
<dbReference type="RefSeq" id="WP_116221076.1">
    <property type="nucleotide sequence ID" value="NZ_CP038196.1"/>
</dbReference>
<organism evidence="1 2">
    <name type="scientific">Paracoccus versutus</name>
    <name type="common">Thiobacillus versutus</name>
    <dbReference type="NCBI Taxonomy" id="34007"/>
    <lineage>
        <taxon>Bacteria</taxon>
        <taxon>Pseudomonadati</taxon>
        <taxon>Pseudomonadota</taxon>
        <taxon>Alphaproteobacteria</taxon>
        <taxon>Rhodobacterales</taxon>
        <taxon>Paracoccaceae</taxon>
        <taxon>Paracoccus</taxon>
    </lineage>
</organism>
<dbReference type="Pfam" id="PF09956">
    <property type="entry name" value="Phage_cement_2"/>
    <property type="match status" value="1"/>
</dbReference>
<proteinExistence type="predicted"/>
<dbReference type="Proteomes" id="UP000256941">
    <property type="component" value="Unassembled WGS sequence"/>
</dbReference>
<dbReference type="EMBL" id="QTUJ01000001">
    <property type="protein sequence ID" value="REF72779.1"/>
    <property type="molecule type" value="Genomic_DNA"/>
</dbReference>
<evidence type="ECO:0000313" key="1">
    <source>
        <dbReference type="EMBL" id="REF72779.1"/>
    </source>
</evidence>
<evidence type="ECO:0000313" key="2">
    <source>
        <dbReference type="Proteomes" id="UP000256941"/>
    </source>
</evidence>
<dbReference type="AlphaFoldDB" id="A0A3D9Y0P5"/>
<dbReference type="InterPro" id="IPR011231">
    <property type="entry name" value="Phage_VT1-Sakai_H0018"/>
</dbReference>
<sequence>MKNFIESGDTLTIPAPAAVSSGGVVVTGQLIGVAVSDAASAADVAVQTRGVFNLPKEAALAITLGAAVYWDATAGVVTTTATDNTPIGYATAAALASAATVRVRIG</sequence>
<comment type="caution">
    <text evidence="1">The sequence shown here is derived from an EMBL/GenBank/DDBJ whole genome shotgun (WGS) entry which is preliminary data.</text>
</comment>
<protein>
    <submittedName>
        <fullName evidence="1">Putative RecA/RadA family phage recombinase</fullName>
    </submittedName>
</protein>
<accession>A0A3D9Y0P5</accession>